<evidence type="ECO:0000256" key="1">
    <source>
        <dbReference type="SAM" id="MobiDB-lite"/>
    </source>
</evidence>
<sequence length="116" mass="11306">MKNFTRFALVGAASAALAACGSSDDASSDLEVDTVEIPADEALEPVTEEPVEDPAANLDNVEEPAAVDTQTATEAADAAEDVAAAVEAAEAAEAAAAADAADAAAAADAASSLEVE</sequence>
<comment type="caution">
    <text evidence="3">The sequence shown here is derived from an EMBL/GenBank/DDBJ whole genome shotgun (WGS) entry which is preliminary data.</text>
</comment>
<organism evidence="3 4">
    <name type="scientific">Erythrobacter ani</name>
    <dbReference type="NCBI Taxonomy" id="2827235"/>
    <lineage>
        <taxon>Bacteria</taxon>
        <taxon>Pseudomonadati</taxon>
        <taxon>Pseudomonadota</taxon>
        <taxon>Alphaproteobacteria</taxon>
        <taxon>Sphingomonadales</taxon>
        <taxon>Erythrobacteraceae</taxon>
        <taxon>Erythrobacter/Porphyrobacter group</taxon>
        <taxon>Erythrobacter</taxon>
    </lineage>
</organism>
<evidence type="ECO:0000256" key="2">
    <source>
        <dbReference type="SAM" id="SignalP"/>
    </source>
</evidence>
<evidence type="ECO:0000313" key="3">
    <source>
        <dbReference type="EMBL" id="MBV7265354.1"/>
    </source>
</evidence>
<keyword evidence="4" id="KW-1185">Reference proteome</keyword>
<feature type="chain" id="PRO_5047016422" evidence="2">
    <location>
        <begin position="19"/>
        <end position="116"/>
    </location>
</feature>
<protein>
    <submittedName>
        <fullName evidence="3">Uncharacterized protein</fullName>
    </submittedName>
</protein>
<feature type="signal peptide" evidence="2">
    <location>
        <begin position="1"/>
        <end position="18"/>
    </location>
</feature>
<dbReference type="Proteomes" id="UP000699975">
    <property type="component" value="Unassembled WGS sequence"/>
</dbReference>
<evidence type="ECO:0000313" key="4">
    <source>
        <dbReference type="Proteomes" id="UP000699975"/>
    </source>
</evidence>
<dbReference type="PROSITE" id="PS51257">
    <property type="entry name" value="PROKAR_LIPOPROTEIN"/>
    <property type="match status" value="1"/>
</dbReference>
<reference evidence="3 4" key="1">
    <citation type="submission" date="2021-04" db="EMBL/GenBank/DDBJ databases">
        <authorList>
            <person name="Pira H."/>
            <person name="Risdian C."/>
            <person name="Wink J."/>
        </authorList>
    </citation>
    <scope>NUCLEOTIDE SEQUENCE [LARGE SCALE GENOMIC DNA]</scope>
    <source>
        <strain evidence="3 4">WH131</strain>
    </source>
</reference>
<dbReference type="RefSeq" id="WP_218315822.1">
    <property type="nucleotide sequence ID" value="NZ_JAGSPB010000001.1"/>
</dbReference>
<keyword evidence="2" id="KW-0732">Signal</keyword>
<gene>
    <name evidence="3" type="ORF">KCG45_04125</name>
</gene>
<name>A0ABS6SJZ4_9SPHN</name>
<feature type="compositionally biased region" description="Low complexity" evidence="1">
    <location>
        <begin position="96"/>
        <end position="110"/>
    </location>
</feature>
<dbReference type="EMBL" id="JAGSPB010000001">
    <property type="protein sequence ID" value="MBV7265354.1"/>
    <property type="molecule type" value="Genomic_DNA"/>
</dbReference>
<feature type="region of interest" description="Disordered" evidence="1">
    <location>
        <begin position="96"/>
        <end position="116"/>
    </location>
</feature>
<accession>A0ABS6SJZ4</accession>
<proteinExistence type="predicted"/>